<sequence>MKKQDAETRNGALHFFAGGFSGCAGATVTQPLDVLKTRLQSSLKQEQHKVAFGTRTIHGLSTTFRKEGVPGLFRGLIPNLMGVVPSRAIYFYSYETTKDLLLTKYNVRSDSALVPTLAAASAGIIVPAVMNPLFLVKTRVQIDSAGSKNVNGYGHCIREIYKNEGVVGFYKGLSASMLGIFETAIYFVKKIAEEERARKLNISLEQLRERGASYSPLSFLLMSGTCKAIASMVTYPHEVARTRMRERIDGKCRYPNLTGTFKTVFKEEGIRGLYSGMGAHLIRVVPNTAIMFCCYEAAMHYGSALLNKKPSLASTIPEQEKRELLVEESGTEH</sequence>
<dbReference type="InterPro" id="IPR023395">
    <property type="entry name" value="MCP_dom_sf"/>
</dbReference>
<dbReference type="GO" id="GO:1990519">
    <property type="term" value="P:pyrimidine nucleotide import into mitochondrion"/>
    <property type="evidence" value="ECO:0007669"/>
    <property type="project" value="TreeGrafter"/>
</dbReference>
<feature type="repeat" description="Solcar" evidence="9">
    <location>
        <begin position="110"/>
        <end position="200"/>
    </location>
</feature>
<feature type="transmembrane region" description="Helical" evidence="11">
    <location>
        <begin position="72"/>
        <end position="92"/>
    </location>
</feature>
<dbReference type="Proteomes" id="UP001431209">
    <property type="component" value="Unassembled WGS sequence"/>
</dbReference>
<dbReference type="AlphaFoldDB" id="A0AAW2ZEV5"/>
<dbReference type="PANTHER" id="PTHR45829">
    <property type="entry name" value="MITOCHONDRIAL CARRIER PROTEIN RIM2"/>
    <property type="match status" value="1"/>
</dbReference>
<dbReference type="PRINTS" id="PR00926">
    <property type="entry name" value="MITOCARRIER"/>
</dbReference>
<dbReference type="InterPro" id="IPR018108">
    <property type="entry name" value="MCP_transmembrane"/>
</dbReference>
<evidence type="ECO:0000256" key="9">
    <source>
        <dbReference type="PROSITE-ProRule" id="PRU00282"/>
    </source>
</evidence>
<gene>
    <name evidence="12" type="ORF">AKO1_008786</name>
</gene>
<evidence type="ECO:0000256" key="5">
    <source>
        <dbReference type="ARBA" id="ARBA00022792"/>
    </source>
</evidence>
<comment type="subcellular location">
    <subcellularLocation>
        <location evidence="1">Mitochondrion inner membrane</location>
        <topology evidence="1">Multi-pass membrane protein</topology>
    </subcellularLocation>
</comment>
<keyword evidence="13" id="KW-1185">Reference proteome</keyword>
<evidence type="ECO:0000313" key="13">
    <source>
        <dbReference type="Proteomes" id="UP001431209"/>
    </source>
</evidence>
<dbReference type="InterPro" id="IPR002067">
    <property type="entry name" value="MCP"/>
</dbReference>
<dbReference type="EMBL" id="JAOPGA020001434">
    <property type="protein sequence ID" value="KAL0488358.1"/>
    <property type="molecule type" value="Genomic_DNA"/>
</dbReference>
<accession>A0AAW2ZEV5</accession>
<keyword evidence="7" id="KW-0496">Mitochondrion</keyword>
<keyword evidence="6 11" id="KW-1133">Transmembrane helix</keyword>
<proteinExistence type="inferred from homology"/>
<keyword evidence="4" id="KW-0677">Repeat</keyword>
<dbReference type="SUPFAM" id="SSF103506">
    <property type="entry name" value="Mitochondrial carrier"/>
    <property type="match status" value="1"/>
</dbReference>
<evidence type="ECO:0000256" key="11">
    <source>
        <dbReference type="SAM" id="Phobius"/>
    </source>
</evidence>
<organism evidence="12 13">
    <name type="scientific">Acrasis kona</name>
    <dbReference type="NCBI Taxonomy" id="1008807"/>
    <lineage>
        <taxon>Eukaryota</taxon>
        <taxon>Discoba</taxon>
        <taxon>Heterolobosea</taxon>
        <taxon>Tetramitia</taxon>
        <taxon>Eutetramitia</taxon>
        <taxon>Acrasidae</taxon>
        <taxon>Acrasis</taxon>
    </lineage>
</organism>
<evidence type="ECO:0000256" key="3">
    <source>
        <dbReference type="ARBA" id="ARBA00022692"/>
    </source>
</evidence>
<keyword evidence="5" id="KW-0999">Mitochondrion inner membrane</keyword>
<evidence type="ECO:0000256" key="6">
    <source>
        <dbReference type="ARBA" id="ARBA00022989"/>
    </source>
</evidence>
<feature type="repeat" description="Solcar" evidence="9">
    <location>
        <begin position="9"/>
        <end position="100"/>
    </location>
</feature>
<dbReference type="Gene3D" id="1.50.40.10">
    <property type="entry name" value="Mitochondrial carrier domain"/>
    <property type="match status" value="2"/>
</dbReference>
<dbReference type="InterPro" id="IPR049562">
    <property type="entry name" value="SLC25A33/36-like"/>
</dbReference>
<feature type="transmembrane region" description="Helical" evidence="11">
    <location>
        <begin position="112"/>
        <end position="136"/>
    </location>
</feature>
<evidence type="ECO:0000256" key="7">
    <source>
        <dbReference type="ARBA" id="ARBA00023128"/>
    </source>
</evidence>
<comment type="caution">
    <text evidence="12">The sequence shown here is derived from an EMBL/GenBank/DDBJ whole genome shotgun (WGS) entry which is preliminary data.</text>
</comment>
<dbReference type="PROSITE" id="PS51257">
    <property type="entry name" value="PROKAR_LIPOPROTEIN"/>
    <property type="match status" value="1"/>
</dbReference>
<evidence type="ECO:0000313" key="12">
    <source>
        <dbReference type="EMBL" id="KAL0488358.1"/>
    </source>
</evidence>
<name>A0AAW2ZEV5_9EUKA</name>
<keyword evidence="3 9" id="KW-0812">Transmembrane</keyword>
<evidence type="ECO:0000256" key="1">
    <source>
        <dbReference type="ARBA" id="ARBA00004448"/>
    </source>
</evidence>
<evidence type="ECO:0000256" key="8">
    <source>
        <dbReference type="ARBA" id="ARBA00023136"/>
    </source>
</evidence>
<dbReference type="GO" id="GO:0005743">
    <property type="term" value="C:mitochondrial inner membrane"/>
    <property type="evidence" value="ECO:0007669"/>
    <property type="project" value="UniProtKB-SubCell"/>
</dbReference>
<comment type="similarity">
    <text evidence="10">Belongs to the mitochondrial carrier (TC 2.A.29) family.</text>
</comment>
<evidence type="ECO:0000256" key="10">
    <source>
        <dbReference type="RuleBase" id="RU000488"/>
    </source>
</evidence>
<dbReference type="PROSITE" id="PS50920">
    <property type="entry name" value="SOLCAR"/>
    <property type="match status" value="3"/>
</dbReference>
<evidence type="ECO:0000256" key="4">
    <source>
        <dbReference type="ARBA" id="ARBA00022737"/>
    </source>
</evidence>
<feature type="repeat" description="Solcar" evidence="9">
    <location>
        <begin position="218"/>
        <end position="301"/>
    </location>
</feature>
<keyword evidence="8 9" id="KW-0472">Membrane</keyword>
<evidence type="ECO:0000256" key="2">
    <source>
        <dbReference type="ARBA" id="ARBA00022448"/>
    </source>
</evidence>
<reference evidence="12 13" key="1">
    <citation type="submission" date="2024-03" db="EMBL/GenBank/DDBJ databases">
        <title>The Acrasis kona genome and developmental transcriptomes reveal deep origins of eukaryotic multicellular pathways.</title>
        <authorList>
            <person name="Sheikh S."/>
            <person name="Fu C.-J."/>
            <person name="Brown M.W."/>
            <person name="Baldauf S.L."/>
        </authorList>
    </citation>
    <scope>NUCLEOTIDE SEQUENCE [LARGE SCALE GENOMIC DNA]</scope>
    <source>
        <strain evidence="12 13">ATCC MYA-3509</strain>
    </source>
</reference>
<protein>
    <submittedName>
        <fullName evidence="12">Solute carrier family 25 member</fullName>
    </submittedName>
</protein>
<dbReference type="Pfam" id="PF00153">
    <property type="entry name" value="Mito_carr"/>
    <property type="match status" value="3"/>
</dbReference>
<keyword evidence="2 10" id="KW-0813">Transport</keyword>
<dbReference type="PANTHER" id="PTHR45829:SF4">
    <property type="entry name" value="MITOCHONDRIAL CARRIER PROTEIN RIM2"/>
    <property type="match status" value="1"/>
</dbReference>
<dbReference type="GO" id="GO:0015218">
    <property type="term" value="F:pyrimidine nucleotide transmembrane transporter activity"/>
    <property type="evidence" value="ECO:0007669"/>
    <property type="project" value="InterPro"/>
</dbReference>